<organism evidence="1 2">
    <name type="scientific">Cognatiyoonia sediminum</name>
    <dbReference type="NCBI Taxonomy" id="1508389"/>
    <lineage>
        <taxon>Bacteria</taxon>
        <taxon>Pseudomonadati</taxon>
        <taxon>Pseudomonadota</taxon>
        <taxon>Alphaproteobacteria</taxon>
        <taxon>Rhodobacterales</taxon>
        <taxon>Paracoccaceae</taxon>
        <taxon>Cognatiyoonia</taxon>
    </lineage>
</organism>
<gene>
    <name evidence="1" type="ORF">SAMN05444003_2751</name>
</gene>
<evidence type="ECO:0000313" key="1">
    <source>
        <dbReference type="EMBL" id="SHH31023.1"/>
    </source>
</evidence>
<proteinExistence type="predicted"/>
<dbReference type="Proteomes" id="UP000184074">
    <property type="component" value="Unassembled WGS sequence"/>
</dbReference>
<dbReference type="STRING" id="1508389.SAMN05444003_2751"/>
<accession>A0A1M5RYZ0</accession>
<evidence type="ECO:0000313" key="2">
    <source>
        <dbReference type="Proteomes" id="UP000184074"/>
    </source>
</evidence>
<reference evidence="1 2" key="1">
    <citation type="submission" date="2016-11" db="EMBL/GenBank/DDBJ databases">
        <authorList>
            <person name="Jaros S."/>
            <person name="Januszkiewicz K."/>
            <person name="Wedrychowicz H."/>
        </authorList>
    </citation>
    <scope>NUCLEOTIDE SEQUENCE [LARGE SCALE GENOMIC DNA]</scope>
    <source>
        <strain evidence="1 2">DSM 28715</strain>
    </source>
</reference>
<name>A0A1M5RYZ0_9RHOB</name>
<dbReference type="AlphaFoldDB" id="A0A1M5RYZ0"/>
<sequence length="46" mass="5301">MIRLFRTLILILIAFVAGILFDDNGRQELCAAEGGDWRDRTCFLKE</sequence>
<dbReference type="EMBL" id="FQXB01000005">
    <property type="protein sequence ID" value="SHH31023.1"/>
    <property type="molecule type" value="Genomic_DNA"/>
</dbReference>
<dbReference type="RefSeq" id="WP_165611620.1">
    <property type="nucleotide sequence ID" value="NZ_FQXB01000005.1"/>
</dbReference>
<protein>
    <submittedName>
        <fullName evidence="1">Uncharacterized protein</fullName>
    </submittedName>
</protein>
<keyword evidence="2" id="KW-1185">Reference proteome</keyword>